<sequence>MSGNYTIYHGHIWTHYTDGRHILTLTPVPAGLLQAAIPLFISTVGMALWPIVKRVWYHYSLRWGHGKDTGEHMQRQQQVLLRNSSGDPSMSWDALCLWWHWRRDRPGMHWRLTFLIITGFGYWAIWQATSVLSLFVWQYSITDLVLIRGSQCGFLDLGPGGVTARFRSIGLSQTSLAETWVSQCYKYGGASSDSGACQLYPRQSLAYAPKRNATCPFASPAVCQGQAKNSSPHRMDSGPIDSHLDLGINAPPRDRVTYRKITTCSPIEAEPFVQVVTSSETDEAGVWLNGTILNRFFFGPVSVSGLGDAWTYEYDEFAPLDGFGYQIVSFGYTPGPPGDPALNAWQPNATFANITDGDVSLFFLSANHISYINETYDPVYSATVPYSLNGATYYAETYYVTVLSCVDQHQICNPNGDKTTGCTALQAYLQLQASISDIGLNAAQTAAAQRIIGTLAFSNTLNSVNGRNAAALLASQSVSELIQVLALPIDQWRAEVENWYAVSLAKMQRSIIDFAGGPSNSIAAQWGTYPFTSPELAQTCHSQLVKIPAGYQNFNFDAIIIVTAVGLGLLVTGITFESCFSSCLKRRHREDQLRQWRYDAPFQLQRLAYSGRPDVGSFSDQEEDIPRAKVRLPSLAHQTQHLGQLPPTATSSTTPLRPATQPAPTPPQGPSSLSSTNKIAGDQQTAAGGAGHDVANPSAYLRTGSNSSQSISHPSPPAATANASRQQPPAISSTAQISTLNDSTQGPTSPTAANRTQAAAAVPEGSRQPPSTNPAANVNSQGSSSSSRAANSIEAAVVGSLQSQSSSAAPTSFTTPSANLPMPGPSLSITSPLLPAAATPVT</sequence>
<keyword evidence="2" id="KW-0472">Membrane</keyword>
<accession>A0A2J6QT09</accession>
<organism evidence="3 4">
    <name type="scientific">Hyaloscypha variabilis (strain UAMH 11265 / GT02V1 / F)</name>
    <name type="common">Meliniomyces variabilis</name>
    <dbReference type="NCBI Taxonomy" id="1149755"/>
    <lineage>
        <taxon>Eukaryota</taxon>
        <taxon>Fungi</taxon>
        <taxon>Dikarya</taxon>
        <taxon>Ascomycota</taxon>
        <taxon>Pezizomycotina</taxon>
        <taxon>Leotiomycetes</taxon>
        <taxon>Helotiales</taxon>
        <taxon>Hyaloscyphaceae</taxon>
        <taxon>Hyaloscypha</taxon>
        <taxon>Hyaloscypha variabilis</taxon>
    </lineage>
</organism>
<feature type="transmembrane region" description="Helical" evidence="2">
    <location>
        <begin position="112"/>
        <end position="137"/>
    </location>
</feature>
<name>A0A2J6QT09_HYAVF</name>
<keyword evidence="2" id="KW-0812">Transmembrane</keyword>
<dbReference type="EMBL" id="KZ613974">
    <property type="protein sequence ID" value="PMD29406.1"/>
    <property type="molecule type" value="Genomic_DNA"/>
</dbReference>
<feature type="compositionally biased region" description="Low complexity" evidence="1">
    <location>
        <begin position="752"/>
        <end position="761"/>
    </location>
</feature>
<gene>
    <name evidence="3" type="ORF">L207DRAFT_504076</name>
</gene>
<proteinExistence type="predicted"/>
<feature type="region of interest" description="Disordered" evidence="1">
    <location>
        <begin position="639"/>
        <end position="842"/>
    </location>
</feature>
<evidence type="ECO:0000256" key="1">
    <source>
        <dbReference type="SAM" id="MobiDB-lite"/>
    </source>
</evidence>
<feature type="transmembrane region" description="Helical" evidence="2">
    <location>
        <begin position="558"/>
        <end position="580"/>
    </location>
</feature>
<evidence type="ECO:0000313" key="3">
    <source>
        <dbReference type="EMBL" id="PMD29406.1"/>
    </source>
</evidence>
<keyword evidence="4" id="KW-1185">Reference proteome</keyword>
<feature type="compositionally biased region" description="Polar residues" evidence="1">
    <location>
        <begin position="721"/>
        <end position="751"/>
    </location>
</feature>
<evidence type="ECO:0000313" key="4">
    <source>
        <dbReference type="Proteomes" id="UP000235786"/>
    </source>
</evidence>
<dbReference type="AlphaFoldDB" id="A0A2J6QT09"/>
<protein>
    <submittedName>
        <fullName evidence="3">Uncharacterized protein</fullName>
    </submittedName>
</protein>
<feature type="compositionally biased region" description="Low complexity" evidence="1">
    <location>
        <begin position="775"/>
        <end position="818"/>
    </location>
</feature>
<keyword evidence="2" id="KW-1133">Transmembrane helix</keyword>
<feature type="transmembrane region" description="Helical" evidence="2">
    <location>
        <begin position="32"/>
        <end position="52"/>
    </location>
</feature>
<dbReference type="OrthoDB" id="3540210at2759"/>
<evidence type="ECO:0000256" key="2">
    <source>
        <dbReference type="SAM" id="Phobius"/>
    </source>
</evidence>
<dbReference type="Proteomes" id="UP000235786">
    <property type="component" value="Unassembled WGS sequence"/>
</dbReference>
<reference evidence="3 4" key="1">
    <citation type="submission" date="2016-04" db="EMBL/GenBank/DDBJ databases">
        <title>A degradative enzymes factory behind the ericoid mycorrhizal symbiosis.</title>
        <authorList>
            <consortium name="DOE Joint Genome Institute"/>
            <person name="Martino E."/>
            <person name="Morin E."/>
            <person name="Grelet G."/>
            <person name="Kuo A."/>
            <person name="Kohler A."/>
            <person name="Daghino S."/>
            <person name="Barry K."/>
            <person name="Choi C."/>
            <person name="Cichocki N."/>
            <person name="Clum A."/>
            <person name="Copeland A."/>
            <person name="Hainaut M."/>
            <person name="Haridas S."/>
            <person name="Labutti K."/>
            <person name="Lindquist E."/>
            <person name="Lipzen A."/>
            <person name="Khouja H.-R."/>
            <person name="Murat C."/>
            <person name="Ohm R."/>
            <person name="Olson A."/>
            <person name="Spatafora J."/>
            <person name="Veneault-Fourrey C."/>
            <person name="Henrissat B."/>
            <person name="Grigoriev I."/>
            <person name="Martin F."/>
            <person name="Perotto S."/>
        </authorList>
    </citation>
    <scope>NUCLEOTIDE SEQUENCE [LARGE SCALE GENOMIC DNA]</scope>
    <source>
        <strain evidence="3 4">F</strain>
    </source>
</reference>
<feature type="compositionally biased region" description="Low complexity" evidence="1">
    <location>
        <begin position="645"/>
        <end position="660"/>
    </location>
</feature>